<evidence type="ECO:0000259" key="3">
    <source>
        <dbReference type="Pfam" id="PF16344"/>
    </source>
</evidence>
<keyword evidence="5" id="KW-1185">Reference proteome</keyword>
<dbReference type="PANTHER" id="PTHR30273:SF2">
    <property type="entry name" value="PROTEIN FECR"/>
    <property type="match status" value="1"/>
</dbReference>
<evidence type="ECO:0000313" key="5">
    <source>
        <dbReference type="Proteomes" id="UP000461730"/>
    </source>
</evidence>
<sequence>MQKNSFQELLDKYLTGRMTEAEWELFRSMLNQPEYREQLEALIDTELEEHTFEGEQDNSILASIQERLQDNIKKRPGTIFSFIKKMAVACTLMVAIAGTAYWWFSLKPVPEKEVTVSSNTAITPGGNKAILQLGNGAKIILDNAKEGTLAQQGQAKIVKQGNGQLSYNVTGNTPDATVYNTISTPRGGQYQLTLSDGTKVWLNASSSLRYPAAFSGKERHVQLTGEGYFEVAKNASMPFHVQAGNVDVEVLGTHFNINSYTDEPSIRTTLLEGSVKVTDGRQASMLKPGQEASVKPEGGIKVQSDVDTEEVIAWKNGIFQFKAADIETVLRQAARWYDIQFEYKGGISARFSGQISRSANAEQLLKILELTGKVQFEIHGKNIVVKQ</sequence>
<accession>A0A7K1U0J8</accession>
<keyword evidence="1" id="KW-1133">Transmembrane helix</keyword>
<proteinExistence type="predicted"/>
<protein>
    <submittedName>
        <fullName evidence="4">DUF4974 domain-containing protein</fullName>
    </submittedName>
</protein>
<dbReference type="FunFam" id="2.60.120.1440:FF:000001">
    <property type="entry name" value="Putative anti-sigma factor"/>
    <property type="match status" value="1"/>
</dbReference>
<dbReference type="InterPro" id="IPR012373">
    <property type="entry name" value="Ferrdict_sens_TM"/>
</dbReference>
<dbReference type="InterPro" id="IPR006860">
    <property type="entry name" value="FecR"/>
</dbReference>
<evidence type="ECO:0000259" key="2">
    <source>
        <dbReference type="Pfam" id="PF04773"/>
    </source>
</evidence>
<gene>
    <name evidence="4" type="ORF">GO493_06435</name>
</gene>
<comment type="caution">
    <text evidence="4">The sequence shown here is derived from an EMBL/GenBank/DDBJ whole genome shotgun (WGS) entry which is preliminary data.</text>
</comment>
<dbReference type="Gene3D" id="3.55.50.30">
    <property type="match status" value="1"/>
</dbReference>
<dbReference type="InterPro" id="IPR032508">
    <property type="entry name" value="FecR_C"/>
</dbReference>
<feature type="domain" description="FecR protein" evidence="2">
    <location>
        <begin position="181"/>
        <end position="276"/>
    </location>
</feature>
<dbReference type="Pfam" id="PF04773">
    <property type="entry name" value="FecR"/>
    <property type="match status" value="1"/>
</dbReference>
<evidence type="ECO:0000313" key="4">
    <source>
        <dbReference type="EMBL" id="MVT07891.1"/>
    </source>
</evidence>
<dbReference type="EMBL" id="WRXN01000002">
    <property type="protein sequence ID" value="MVT07891.1"/>
    <property type="molecule type" value="Genomic_DNA"/>
</dbReference>
<name>A0A7K1U0J8_9BACT</name>
<dbReference type="Pfam" id="PF16344">
    <property type="entry name" value="FecR_C"/>
    <property type="match status" value="1"/>
</dbReference>
<feature type="transmembrane region" description="Helical" evidence="1">
    <location>
        <begin position="82"/>
        <end position="104"/>
    </location>
</feature>
<feature type="domain" description="Protein FecR C-terminal" evidence="3">
    <location>
        <begin position="319"/>
        <end position="385"/>
    </location>
</feature>
<dbReference type="Gene3D" id="2.60.120.1440">
    <property type="match status" value="1"/>
</dbReference>
<organism evidence="4 5">
    <name type="scientific">Chitinophaga tropicalis</name>
    <dbReference type="NCBI Taxonomy" id="2683588"/>
    <lineage>
        <taxon>Bacteria</taxon>
        <taxon>Pseudomonadati</taxon>
        <taxon>Bacteroidota</taxon>
        <taxon>Chitinophagia</taxon>
        <taxon>Chitinophagales</taxon>
        <taxon>Chitinophagaceae</taxon>
        <taxon>Chitinophaga</taxon>
    </lineage>
</organism>
<keyword evidence="1" id="KW-0472">Membrane</keyword>
<dbReference type="PANTHER" id="PTHR30273">
    <property type="entry name" value="PERIPLASMIC SIGNAL SENSOR AND SIGMA FACTOR ACTIVATOR FECR-RELATED"/>
    <property type="match status" value="1"/>
</dbReference>
<dbReference type="Proteomes" id="UP000461730">
    <property type="component" value="Unassembled WGS sequence"/>
</dbReference>
<evidence type="ECO:0000256" key="1">
    <source>
        <dbReference type="SAM" id="Phobius"/>
    </source>
</evidence>
<keyword evidence="1" id="KW-0812">Transmembrane</keyword>
<dbReference type="RefSeq" id="WP_157305313.1">
    <property type="nucleotide sequence ID" value="NZ_WRXN01000002.1"/>
</dbReference>
<reference evidence="4 5" key="1">
    <citation type="submission" date="2019-12" db="EMBL/GenBank/DDBJ databases">
        <title>Chitinophaga sp. strain ysch24 (GDMCC 1.1355), whole genome shotgun sequence.</title>
        <authorList>
            <person name="Zhang X."/>
        </authorList>
    </citation>
    <scope>NUCLEOTIDE SEQUENCE [LARGE SCALE GENOMIC DNA]</scope>
    <source>
        <strain evidence="5">ysch24</strain>
    </source>
</reference>
<dbReference type="GO" id="GO:0016989">
    <property type="term" value="F:sigma factor antagonist activity"/>
    <property type="evidence" value="ECO:0007669"/>
    <property type="project" value="TreeGrafter"/>
</dbReference>
<dbReference type="AlphaFoldDB" id="A0A7K1U0J8"/>